<dbReference type="EMBL" id="NIZV01000171">
    <property type="protein sequence ID" value="RSM02782.1"/>
    <property type="molecule type" value="Genomic_DNA"/>
</dbReference>
<proteinExistence type="predicted"/>
<name>A0A428TLA8_9HYPO</name>
<accession>A0A428TLA8</accession>
<feature type="region of interest" description="Disordered" evidence="1">
    <location>
        <begin position="33"/>
        <end position="69"/>
    </location>
</feature>
<sequence length="69" mass="7924">MPVMYSSKRCLFRGVAEGFQYLRPIRRLQLEGKYEGEGTPYDDGKWHEGKYEGGDTGYDDGKYHGGKKN</sequence>
<evidence type="ECO:0000256" key="1">
    <source>
        <dbReference type="SAM" id="MobiDB-lite"/>
    </source>
</evidence>
<feature type="compositionally biased region" description="Basic and acidic residues" evidence="1">
    <location>
        <begin position="33"/>
        <end position="63"/>
    </location>
</feature>
<dbReference type="AlphaFoldDB" id="A0A428TLA8"/>
<dbReference type="Proteomes" id="UP000288429">
    <property type="component" value="Unassembled WGS sequence"/>
</dbReference>
<protein>
    <submittedName>
        <fullName evidence="2">Uncharacterized protein</fullName>
    </submittedName>
</protein>
<keyword evidence="3" id="KW-1185">Reference proteome</keyword>
<reference evidence="2 3" key="1">
    <citation type="submission" date="2017-06" db="EMBL/GenBank/DDBJ databases">
        <title>Cmopartive genomic analysis of Ambrosia Fusariam Clade fungi.</title>
        <authorList>
            <person name="Stajich J.E."/>
            <person name="Carrillo J."/>
            <person name="Kijimoto T."/>
            <person name="Eskalen A."/>
            <person name="O'Donnell K."/>
            <person name="Kasson M."/>
        </authorList>
    </citation>
    <scope>NUCLEOTIDE SEQUENCE [LARGE SCALE GENOMIC DNA]</scope>
    <source>
        <strain evidence="2 3">NRRL 20438</strain>
    </source>
</reference>
<organism evidence="2 3">
    <name type="scientific">Fusarium ambrosium</name>
    <dbReference type="NCBI Taxonomy" id="131363"/>
    <lineage>
        <taxon>Eukaryota</taxon>
        <taxon>Fungi</taxon>
        <taxon>Dikarya</taxon>
        <taxon>Ascomycota</taxon>
        <taxon>Pezizomycotina</taxon>
        <taxon>Sordariomycetes</taxon>
        <taxon>Hypocreomycetidae</taxon>
        <taxon>Hypocreales</taxon>
        <taxon>Nectriaceae</taxon>
        <taxon>Fusarium</taxon>
        <taxon>Fusarium solani species complex</taxon>
    </lineage>
</organism>
<gene>
    <name evidence="2" type="ORF">CDV31_010739</name>
</gene>
<evidence type="ECO:0000313" key="3">
    <source>
        <dbReference type="Proteomes" id="UP000288429"/>
    </source>
</evidence>
<comment type="caution">
    <text evidence="2">The sequence shown here is derived from an EMBL/GenBank/DDBJ whole genome shotgun (WGS) entry which is preliminary data.</text>
</comment>
<evidence type="ECO:0000313" key="2">
    <source>
        <dbReference type="EMBL" id="RSM02782.1"/>
    </source>
</evidence>